<name>A0AAV8RKE9_ENSVE</name>
<protein>
    <submittedName>
        <fullName evidence="1">Uncharacterized protein</fullName>
    </submittedName>
</protein>
<dbReference type="AlphaFoldDB" id="A0AAV8RKE9"/>
<keyword evidence="2" id="KW-1185">Reference proteome</keyword>
<sequence length="157" mass="17827">MDSPTSTSSGDPLCPATVLESVNNFSDDRFVLWPLGLLRQQVHSGEKRKRINFPHGSKYLYEERLWKADSDPPSASIQHYMLMIQECERIDSTTAGLLARWESRGGAPRRTQKRRGVIDYEQLCQIRSHRMAADGFARPVGIARWSATSNTKATWCD</sequence>
<dbReference type="Proteomes" id="UP001222027">
    <property type="component" value="Unassembled WGS sequence"/>
</dbReference>
<organism evidence="1 2">
    <name type="scientific">Ensete ventricosum</name>
    <name type="common">Abyssinian banana</name>
    <name type="synonym">Musa ensete</name>
    <dbReference type="NCBI Taxonomy" id="4639"/>
    <lineage>
        <taxon>Eukaryota</taxon>
        <taxon>Viridiplantae</taxon>
        <taxon>Streptophyta</taxon>
        <taxon>Embryophyta</taxon>
        <taxon>Tracheophyta</taxon>
        <taxon>Spermatophyta</taxon>
        <taxon>Magnoliopsida</taxon>
        <taxon>Liliopsida</taxon>
        <taxon>Zingiberales</taxon>
        <taxon>Musaceae</taxon>
        <taxon>Ensete</taxon>
    </lineage>
</organism>
<comment type="caution">
    <text evidence="1">The sequence shown here is derived from an EMBL/GenBank/DDBJ whole genome shotgun (WGS) entry which is preliminary data.</text>
</comment>
<evidence type="ECO:0000313" key="2">
    <source>
        <dbReference type="Proteomes" id="UP001222027"/>
    </source>
</evidence>
<gene>
    <name evidence="1" type="ORF">OPV22_004630</name>
</gene>
<accession>A0AAV8RKE9</accession>
<proteinExistence type="predicted"/>
<dbReference type="EMBL" id="JAQQAF010000002">
    <property type="protein sequence ID" value="KAJ8503744.1"/>
    <property type="molecule type" value="Genomic_DNA"/>
</dbReference>
<reference evidence="1 2" key="1">
    <citation type="submission" date="2022-12" db="EMBL/GenBank/DDBJ databases">
        <title>Chromosome-scale assembly of the Ensete ventricosum genome.</title>
        <authorList>
            <person name="Dussert Y."/>
            <person name="Stocks J."/>
            <person name="Wendawek A."/>
            <person name="Woldeyes F."/>
            <person name="Nichols R.A."/>
            <person name="Borrell J.S."/>
        </authorList>
    </citation>
    <scope>NUCLEOTIDE SEQUENCE [LARGE SCALE GENOMIC DNA]</scope>
    <source>
        <strain evidence="2">cv. Maze</strain>
        <tissue evidence="1">Seeds</tissue>
    </source>
</reference>
<evidence type="ECO:0000313" key="1">
    <source>
        <dbReference type="EMBL" id="KAJ8503744.1"/>
    </source>
</evidence>